<comment type="pathway">
    <text evidence="8">Cofactor biosynthesis; pyrroloquinoline quinone biosynthesis.</text>
</comment>
<keyword evidence="6 8" id="KW-0408">Iron</keyword>
<comment type="function">
    <text evidence="8">Catalyzes the cross-linking of a glutamate residue and a tyrosine residue in the PqqA protein as part of the biosynthesis of pyrroloquinoline quinone (PQQ).</text>
</comment>
<dbReference type="CDD" id="cd01335">
    <property type="entry name" value="Radical_SAM"/>
    <property type="match status" value="1"/>
</dbReference>
<evidence type="ECO:0000313" key="10">
    <source>
        <dbReference type="EMBL" id="TMJ09263.1"/>
    </source>
</evidence>
<evidence type="ECO:0000256" key="6">
    <source>
        <dbReference type="ARBA" id="ARBA00023004"/>
    </source>
</evidence>
<feature type="binding site" evidence="8">
    <location>
        <position position="22"/>
    </location>
    <ligand>
        <name>[4Fe-4S] cluster</name>
        <dbReference type="ChEBI" id="CHEBI:49883"/>
        <note>4Fe-4S-S-AdoMet</note>
    </ligand>
</feature>
<dbReference type="PROSITE" id="PS51918">
    <property type="entry name" value="RADICAL_SAM"/>
    <property type="match status" value="1"/>
</dbReference>
<comment type="subunit">
    <text evidence="8">Interacts with PqqD. The interaction is necessary for activity of PqqE.</text>
</comment>
<dbReference type="InterPro" id="IPR058240">
    <property type="entry name" value="rSAM_sf"/>
</dbReference>
<dbReference type="GO" id="GO:0051539">
    <property type="term" value="F:4 iron, 4 sulfur cluster binding"/>
    <property type="evidence" value="ECO:0007669"/>
    <property type="project" value="UniProtKB-KW"/>
</dbReference>
<evidence type="ECO:0000259" key="9">
    <source>
        <dbReference type="PROSITE" id="PS51918"/>
    </source>
</evidence>
<dbReference type="InterPro" id="IPR007197">
    <property type="entry name" value="rSAM"/>
</dbReference>
<keyword evidence="7 8" id="KW-0411">Iron-sulfur</keyword>
<reference evidence="10 11" key="1">
    <citation type="journal article" date="2019" name="Nat. Microbiol.">
        <title>Mediterranean grassland soil C-N compound turnover is dependent on rainfall and depth, and is mediated by genomically divergent microorganisms.</title>
        <authorList>
            <person name="Diamond S."/>
            <person name="Andeer P.F."/>
            <person name="Li Z."/>
            <person name="Crits-Christoph A."/>
            <person name="Burstein D."/>
            <person name="Anantharaman K."/>
            <person name="Lane K.R."/>
            <person name="Thomas B.C."/>
            <person name="Pan C."/>
            <person name="Northen T.R."/>
            <person name="Banfield J.F."/>
        </authorList>
    </citation>
    <scope>NUCLEOTIDE SEQUENCE [LARGE SCALE GENOMIC DNA]</scope>
    <source>
        <strain evidence="10">NP_5</strain>
    </source>
</reference>
<keyword evidence="4 8" id="KW-0884">PQQ biosynthesis</keyword>
<evidence type="ECO:0000256" key="4">
    <source>
        <dbReference type="ARBA" id="ARBA00022905"/>
    </source>
</evidence>
<gene>
    <name evidence="8 10" type="primary">pqqE</name>
    <name evidence="10" type="ORF">E6H02_09200</name>
</gene>
<dbReference type="CDD" id="cd21119">
    <property type="entry name" value="SPASM_PqqE"/>
    <property type="match status" value="1"/>
</dbReference>
<dbReference type="PANTHER" id="PTHR11228:SF7">
    <property type="entry name" value="PQQA PEPTIDE CYCLASE"/>
    <property type="match status" value="1"/>
</dbReference>
<dbReference type="SUPFAM" id="SSF102114">
    <property type="entry name" value="Radical SAM enzymes"/>
    <property type="match status" value="1"/>
</dbReference>
<dbReference type="Pfam" id="PF13186">
    <property type="entry name" value="SPASM"/>
    <property type="match status" value="1"/>
</dbReference>
<protein>
    <recommendedName>
        <fullName evidence="8">PqqA peptide cyclase</fullName>
        <ecNumber evidence="8">1.21.98.4</ecNumber>
    </recommendedName>
    <alternativeName>
        <fullName evidence="8">Coenzyme PQQ synthesis protein E</fullName>
    </alternativeName>
</protein>
<evidence type="ECO:0000256" key="7">
    <source>
        <dbReference type="ARBA" id="ARBA00023014"/>
    </source>
</evidence>
<dbReference type="SMART" id="SM00729">
    <property type="entry name" value="Elp3"/>
    <property type="match status" value="1"/>
</dbReference>
<dbReference type="Pfam" id="PF04055">
    <property type="entry name" value="Radical_SAM"/>
    <property type="match status" value="1"/>
</dbReference>
<dbReference type="Gene3D" id="3.20.20.70">
    <property type="entry name" value="Aldolase class I"/>
    <property type="match status" value="1"/>
</dbReference>
<dbReference type="InterPro" id="IPR006638">
    <property type="entry name" value="Elp3/MiaA/NifB-like_rSAM"/>
</dbReference>
<dbReference type="GO" id="GO:0005506">
    <property type="term" value="F:iron ion binding"/>
    <property type="evidence" value="ECO:0007669"/>
    <property type="project" value="UniProtKB-UniRule"/>
</dbReference>
<dbReference type="UniPathway" id="UPA00539"/>
<sequence length="368" mass="39895">MGASGVDVAPPASMLAEITHRCPVHCLYCSNPLALVRREDELPTGTWLRVLEEAAGLGVLQVHLSGGEPLAHPDLGTLVRRASDLGLYTNLITSGVGLGPARAQALRDAGLGSVQLSVQAADADLSRTIAGGEFWAHKMGAARHVRDAGLALSMNVVLHRQNLHQVTALLELAAGLGAEKVELANTQYYGWALLNRRHLLPSRDALLKAEDEVARYRARAGTAMEIVWVIPDYHAEFPKPCMNGWGRMFLTIAPDGTALPCPAASVIPDLDPPSVTDRSIGWIWYESRTFNRFRGFDWMSDPCRSCPRRFEDFGGCRCQAFLLAGDPAVTDPVCVYSPHRHLVTEAITTATQDAGPPAIYRTHPGRPA</sequence>
<feature type="binding site" evidence="8">
    <location>
        <position position="29"/>
    </location>
    <ligand>
        <name>[4Fe-4S] cluster</name>
        <dbReference type="ChEBI" id="CHEBI:49883"/>
        <note>4Fe-4S-S-AdoMet</note>
    </ligand>
</feature>
<keyword evidence="1 8" id="KW-0004">4Fe-4S</keyword>
<evidence type="ECO:0000256" key="1">
    <source>
        <dbReference type="ARBA" id="ARBA00022485"/>
    </source>
</evidence>
<dbReference type="EC" id="1.21.98.4" evidence="8"/>
<keyword evidence="5 8" id="KW-0560">Oxidoreductase</keyword>
<dbReference type="InterPro" id="IPR023885">
    <property type="entry name" value="4Fe4S-binding_SPASM_dom"/>
</dbReference>
<dbReference type="InterPro" id="IPR050377">
    <property type="entry name" value="Radical_SAM_PqqE_MftC-like"/>
</dbReference>
<comment type="similarity">
    <text evidence="8">Belongs to the radical SAM superfamily. PqqE family.</text>
</comment>
<dbReference type="InterPro" id="IPR011843">
    <property type="entry name" value="PQQ_synth_PqqE_bac"/>
</dbReference>
<dbReference type="GO" id="GO:0016491">
    <property type="term" value="F:oxidoreductase activity"/>
    <property type="evidence" value="ECO:0007669"/>
    <property type="project" value="UniProtKB-KW"/>
</dbReference>
<dbReference type="PIRSF" id="PIRSF037420">
    <property type="entry name" value="PQQ_syn_pqqE"/>
    <property type="match status" value="1"/>
</dbReference>
<dbReference type="InterPro" id="IPR017200">
    <property type="entry name" value="PqqE-like"/>
</dbReference>
<feature type="binding site" evidence="8">
    <location>
        <position position="26"/>
    </location>
    <ligand>
        <name>[4Fe-4S] cluster</name>
        <dbReference type="ChEBI" id="CHEBI:49883"/>
        <note>4Fe-4S-S-AdoMet</note>
    </ligand>
</feature>
<dbReference type="Proteomes" id="UP000320393">
    <property type="component" value="Unassembled WGS sequence"/>
</dbReference>
<dbReference type="SFLD" id="SFLDF00280">
    <property type="entry name" value="coenzyme_PQQ_synthesis_protein"/>
    <property type="match status" value="1"/>
</dbReference>
<dbReference type="GO" id="GO:1904047">
    <property type="term" value="F:S-adenosyl-L-methionine binding"/>
    <property type="evidence" value="ECO:0007669"/>
    <property type="project" value="UniProtKB-UniRule"/>
</dbReference>
<evidence type="ECO:0000256" key="8">
    <source>
        <dbReference type="HAMAP-Rule" id="MF_00660"/>
    </source>
</evidence>
<dbReference type="SFLD" id="SFLDG01067">
    <property type="entry name" value="SPASM/twitch_domain_containing"/>
    <property type="match status" value="1"/>
</dbReference>
<evidence type="ECO:0000256" key="5">
    <source>
        <dbReference type="ARBA" id="ARBA00023002"/>
    </source>
</evidence>
<evidence type="ECO:0000313" key="11">
    <source>
        <dbReference type="Proteomes" id="UP000320393"/>
    </source>
</evidence>
<dbReference type="EMBL" id="VBAM01000356">
    <property type="protein sequence ID" value="TMJ09263.1"/>
    <property type="molecule type" value="Genomic_DNA"/>
</dbReference>
<dbReference type="AlphaFoldDB" id="A0A537LMN0"/>
<feature type="domain" description="Radical SAM core" evidence="9">
    <location>
        <begin position="8"/>
        <end position="223"/>
    </location>
</feature>
<dbReference type="PANTHER" id="PTHR11228">
    <property type="entry name" value="RADICAL SAM DOMAIN PROTEIN"/>
    <property type="match status" value="1"/>
</dbReference>
<dbReference type="InterPro" id="IPR013785">
    <property type="entry name" value="Aldolase_TIM"/>
</dbReference>
<keyword evidence="3 8" id="KW-0479">Metal-binding</keyword>
<dbReference type="GO" id="GO:0009975">
    <property type="term" value="F:cyclase activity"/>
    <property type="evidence" value="ECO:0007669"/>
    <property type="project" value="UniProtKB-UniRule"/>
</dbReference>
<evidence type="ECO:0000256" key="2">
    <source>
        <dbReference type="ARBA" id="ARBA00022691"/>
    </source>
</evidence>
<comment type="caution">
    <text evidence="10">The sequence shown here is derived from an EMBL/GenBank/DDBJ whole genome shotgun (WGS) entry which is preliminary data.</text>
</comment>
<dbReference type="SFLD" id="SFLDG01386">
    <property type="entry name" value="main_SPASM_domain-containing"/>
    <property type="match status" value="1"/>
</dbReference>
<name>A0A537LMN0_9BACT</name>
<dbReference type="SFLD" id="SFLDS00029">
    <property type="entry name" value="Radical_SAM"/>
    <property type="match status" value="1"/>
</dbReference>
<comment type="catalytic activity">
    <reaction evidence="8">
        <text>[PQQ precursor protein] + S-adenosyl-L-methionine = E-Y cross-linked-[PQQ precursor protein] + 5'-deoxyadenosine + L-methionine + H(+)</text>
        <dbReference type="Rhea" id="RHEA:56836"/>
        <dbReference type="Rhea" id="RHEA-COMP:14800"/>
        <dbReference type="Rhea" id="RHEA-COMP:14801"/>
        <dbReference type="ChEBI" id="CHEBI:15378"/>
        <dbReference type="ChEBI" id="CHEBI:17319"/>
        <dbReference type="ChEBI" id="CHEBI:57844"/>
        <dbReference type="ChEBI" id="CHEBI:59789"/>
        <dbReference type="ChEBI" id="CHEBI:141026"/>
        <dbReference type="ChEBI" id="CHEBI:141027"/>
        <dbReference type="EC" id="1.21.98.4"/>
    </reaction>
</comment>
<accession>A0A537LMN0</accession>
<evidence type="ECO:0000256" key="3">
    <source>
        <dbReference type="ARBA" id="ARBA00022723"/>
    </source>
</evidence>
<dbReference type="NCBIfam" id="TIGR02109">
    <property type="entry name" value="PQQ_syn_pqqE"/>
    <property type="match status" value="1"/>
</dbReference>
<organism evidence="10 11">
    <name type="scientific">Candidatus Segetimicrobium genomatis</name>
    <dbReference type="NCBI Taxonomy" id="2569760"/>
    <lineage>
        <taxon>Bacteria</taxon>
        <taxon>Bacillati</taxon>
        <taxon>Candidatus Sysuimicrobiota</taxon>
        <taxon>Candidatus Sysuimicrobiia</taxon>
        <taxon>Candidatus Sysuimicrobiales</taxon>
        <taxon>Candidatus Segetimicrobiaceae</taxon>
        <taxon>Candidatus Segetimicrobium</taxon>
    </lineage>
</organism>
<dbReference type="GO" id="GO:0018189">
    <property type="term" value="P:pyrroloquinoline quinone biosynthetic process"/>
    <property type="evidence" value="ECO:0007669"/>
    <property type="project" value="UniProtKB-UniRule"/>
</dbReference>
<proteinExistence type="inferred from homology"/>
<comment type="cofactor">
    <cofactor evidence="8">
        <name>[4Fe-4S] cluster</name>
        <dbReference type="ChEBI" id="CHEBI:49883"/>
    </cofactor>
    <text evidence="8">Binds 1 [4Fe-4S] cluster. The cluster is coordinated with 3 cysteines and an exchangeable S-adenosyl-L-methionine.</text>
</comment>
<dbReference type="HAMAP" id="MF_00660">
    <property type="entry name" value="PqqE"/>
    <property type="match status" value="1"/>
</dbReference>
<keyword evidence="2 8" id="KW-0949">S-adenosyl-L-methionine</keyword>